<dbReference type="GO" id="GO:0007059">
    <property type="term" value="P:chromosome segregation"/>
    <property type="evidence" value="ECO:0007669"/>
    <property type="project" value="TreeGrafter"/>
</dbReference>
<dbReference type="GO" id="GO:0046872">
    <property type="term" value="F:metal ion binding"/>
    <property type="evidence" value="ECO:0007669"/>
    <property type="project" value="UniProtKB-UniRule"/>
</dbReference>
<feature type="compositionally biased region" description="Polar residues" evidence="11">
    <location>
        <begin position="1"/>
        <end position="31"/>
    </location>
</feature>
<keyword evidence="2 9" id="KW-0479">Metal-binding</keyword>
<evidence type="ECO:0000256" key="11">
    <source>
        <dbReference type="SAM" id="MobiDB-lite"/>
    </source>
</evidence>
<evidence type="ECO:0000313" key="13">
    <source>
        <dbReference type="EMBL" id="QLL32867.1"/>
    </source>
</evidence>
<feature type="domain" description="Serine/threonine specific protein phosphatases" evidence="12">
    <location>
        <begin position="361"/>
        <end position="366"/>
    </location>
</feature>
<keyword evidence="4 9" id="KW-0904">Protein phosphatase</keyword>
<evidence type="ECO:0000256" key="3">
    <source>
        <dbReference type="ARBA" id="ARBA00022801"/>
    </source>
</evidence>
<dbReference type="GO" id="GO:0004722">
    <property type="term" value="F:protein serine/threonine phosphatase activity"/>
    <property type="evidence" value="ECO:0007669"/>
    <property type="project" value="UniProtKB-UniRule"/>
</dbReference>
<dbReference type="AlphaFoldDB" id="A0A7G3ZH81"/>
<dbReference type="FunFam" id="3.60.21.10:FF:000026">
    <property type="entry name" value="Serine/threonine-protein phosphatase"/>
    <property type="match status" value="1"/>
</dbReference>
<feature type="region of interest" description="Disordered" evidence="11">
    <location>
        <begin position="1"/>
        <end position="111"/>
    </location>
</feature>
<name>A0A7G3ZH81_9SACH</name>
<evidence type="ECO:0000313" key="14">
    <source>
        <dbReference type="Proteomes" id="UP000515788"/>
    </source>
</evidence>
<sequence length="566" mass="62976">MGNSPSKSNNTNFSVPNSSTSQQNLTPSDDLNANEPIDPDDSRSLPTIHSNEHSTTKNIDISMKATTITNRLRDGKGAPKKFSPPMENTTASADSDMTMVHQSPPLARKGGKSSFDFDVDISTAKAFASTNVVSYSGSDSSYSSTDSTASSNHTLFSPSPSTTTTSTNAHNITSSFGSDAAAGPFGYLKPTARSPQSNLRKQIMHKGVENNSLVKTGASIPNFRDPKKRVFLKRHSHDASSNEGLDIDDAIEKLLKIGETRYYKSRDFPFSSWEIQLICYHAREIFLNQPSLLRLQAPIKVVGDIHGQFSDLLRILKLSGVPAETNYLFLGDYVDRGKQSLETILLLFCYKIKYRDNFFMLRGNHESANVTKMYGFFDECKRRTSSKTWKMFIDVFNTLPFAAIIQDRIFCVHGGISPELRSLRQIENIVRPTDIPDEGLITDILWSDPDSTVSDWSLNDRGVSYTFGKKNVIDFCTQFKFDLVIRGHMVVEDGYEFFAKKKFVTIFSAPNYCGEFNNWGAVMSVTTGLMCSFELLKPHTADNLNGGKKKTSSSTYAKSKTKAINR</sequence>
<dbReference type="GO" id="GO:0005634">
    <property type="term" value="C:nucleus"/>
    <property type="evidence" value="ECO:0007669"/>
    <property type="project" value="TreeGrafter"/>
</dbReference>
<evidence type="ECO:0000256" key="10">
    <source>
        <dbReference type="RuleBase" id="RU004273"/>
    </source>
</evidence>
<dbReference type="PROSITE" id="PS00125">
    <property type="entry name" value="SER_THR_PHOSPHATASE"/>
    <property type="match status" value="1"/>
</dbReference>
<proteinExistence type="inferred from homology"/>
<organism evidence="13 14">
    <name type="scientific">Torulaspora globosa</name>
    <dbReference type="NCBI Taxonomy" id="48254"/>
    <lineage>
        <taxon>Eukaryota</taxon>
        <taxon>Fungi</taxon>
        <taxon>Dikarya</taxon>
        <taxon>Ascomycota</taxon>
        <taxon>Saccharomycotina</taxon>
        <taxon>Saccharomycetes</taxon>
        <taxon>Saccharomycetales</taxon>
        <taxon>Saccharomycetaceae</taxon>
        <taxon>Torulaspora</taxon>
    </lineage>
</organism>
<dbReference type="PANTHER" id="PTHR11668">
    <property type="entry name" value="SERINE/THREONINE PROTEIN PHOSPHATASE"/>
    <property type="match status" value="1"/>
</dbReference>
<comment type="subcellular location">
    <subcellularLocation>
        <location evidence="9">Cytoplasm</location>
    </subcellularLocation>
</comment>
<feature type="compositionally biased region" description="Polar residues" evidence="11">
    <location>
        <begin position="86"/>
        <end position="95"/>
    </location>
</feature>
<keyword evidence="14" id="KW-1185">Reference proteome</keyword>
<dbReference type="EC" id="3.1.3.16" evidence="9 10"/>
<comment type="catalytic activity">
    <reaction evidence="8 9 10">
        <text>O-phospho-L-threonyl-[protein] + H2O = L-threonyl-[protein] + phosphate</text>
        <dbReference type="Rhea" id="RHEA:47004"/>
        <dbReference type="Rhea" id="RHEA-COMP:11060"/>
        <dbReference type="Rhea" id="RHEA-COMP:11605"/>
        <dbReference type="ChEBI" id="CHEBI:15377"/>
        <dbReference type="ChEBI" id="CHEBI:30013"/>
        <dbReference type="ChEBI" id="CHEBI:43474"/>
        <dbReference type="ChEBI" id="CHEBI:61977"/>
        <dbReference type="EC" id="3.1.3.16"/>
    </reaction>
</comment>
<dbReference type="GeneID" id="59326034"/>
<gene>
    <name evidence="13" type="ORF">HG536_0D03890</name>
</gene>
<evidence type="ECO:0000256" key="4">
    <source>
        <dbReference type="ARBA" id="ARBA00022912"/>
    </source>
</evidence>
<comment type="similarity">
    <text evidence="6 9">Belongs to the PPP phosphatase family. PP-Z subfamily.</text>
</comment>
<dbReference type="PIRSF" id="PIRSF000909">
    <property type="entry name" value="PPPtase_PPZ"/>
    <property type="match status" value="1"/>
</dbReference>
<dbReference type="KEGG" id="tgb:HG536_0D03890"/>
<evidence type="ECO:0000256" key="2">
    <source>
        <dbReference type="ARBA" id="ARBA00022723"/>
    </source>
</evidence>
<dbReference type="InterPro" id="IPR050341">
    <property type="entry name" value="PP1_catalytic_subunit"/>
</dbReference>
<keyword evidence="3 9" id="KW-0378">Hydrolase</keyword>
<keyword evidence="9" id="KW-0963">Cytoplasm</keyword>
<dbReference type="Proteomes" id="UP000515788">
    <property type="component" value="Chromosome 4"/>
</dbReference>
<dbReference type="InterPro" id="IPR011159">
    <property type="entry name" value="PPPtase_PPZ/Ppq1"/>
</dbReference>
<dbReference type="GO" id="GO:0007346">
    <property type="term" value="P:regulation of mitotic cell cycle"/>
    <property type="evidence" value="ECO:0007669"/>
    <property type="project" value="TreeGrafter"/>
</dbReference>
<evidence type="ECO:0000259" key="12">
    <source>
        <dbReference type="PROSITE" id="PS00125"/>
    </source>
</evidence>
<dbReference type="InterPro" id="IPR029052">
    <property type="entry name" value="Metallo-depent_PP-like"/>
</dbReference>
<dbReference type="GO" id="GO:0005737">
    <property type="term" value="C:cytoplasm"/>
    <property type="evidence" value="ECO:0007669"/>
    <property type="project" value="UniProtKB-SubCell"/>
</dbReference>
<comment type="catalytic activity">
    <reaction evidence="7 9">
        <text>O-phospho-L-seryl-[protein] + H2O = L-seryl-[protein] + phosphate</text>
        <dbReference type="Rhea" id="RHEA:20629"/>
        <dbReference type="Rhea" id="RHEA-COMP:9863"/>
        <dbReference type="Rhea" id="RHEA-COMP:11604"/>
        <dbReference type="ChEBI" id="CHEBI:15377"/>
        <dbReference type="ChEBI" id="CHEBI:29999"/>
        <dbReference type="ChEBI" id="CHEBI:43474"/>
        <dbReference type="ChEBI" id="CHEBI:83421"/>
        <dbReference type="EC" id="3.1.3.16"/>
    </reaction>
</comment>
<dbReference type="InterPro" id="IPR004843">
    <property type="entry name" value="Calcineurin-like_PHP"/>
</dbReference>
<dbReference type="PRINTS" id="PR00114">
    <property type="entry name" value="STPHPHTASE"/>
</dbReference>
<dbReference type="OrthoDB" id="1930084at2759"/>
<comment type="cofactor">
    <cofactor evidence="1 9">
        <name>Mn(2+)</name>
        <dbReference type="ChEBI" id="CHEBI:29035"/>
    </cofactor>
</comment>
<dbReference type="RefSeq" id="XP_037139541.1">
    <property type="nucleotide sequence ID" value="XM_037283645.1"/>
</dbReference>
<reference evidence="13 14" key="1">
    <citation type="submission" date="2020-06" db="EMBL/GenBank/DDBJ databases">
        <title>The yeast mating-type switching endonuclease HO is a domesticated member of an unorthodox homing genetic element family.</title>
        <authorList>
            <person name="Coughlan A.Y."/>
            <person name="Lombardi L."/>
            <person name="Braun-Galleani S."/>
            <person name="Martos A.R."/>
            <person name="Galeote V."/>
            <person name="Bigey F."/>
            <person name="Dequin S."/>
            <person name="Byrne K.P."/>
            <person name="Wolfe K.H."/>
        </authorList>
    </citation>
    <scope>NUCLEOTIDE SEQUENCE [LARGE SCALE GENOMIC DNA]</scope>
    <source>
        <strain evidence="13 14">CBS764</strain>
    </source>
</reference>
<protein>
    <recommendedName>
        <fullName evidence="9 10">Serine/threonine-protein phosphatase</fullName>
        <ecNumber evidence="9 10">3.1.3.16</ecNumber>
    </recommendedName>
</protein>
<dbReference type="Pfam" id="PF16891">
    <property type="entry name" value="STPPase_N"/>
    <property type="match status" value="1"/>
</dbReference>
<feature type="region of interest" description="Disordered" evidence="11">
    <location>
        <begin position="137"/>
        <end position="169"/>
    </location>
</feature>
<feature type="region of interest" description="Disordered" evidence="11">
    <location>
        <begin position="544"/>
        <end position="566"/>
    </location>
</feature>
<evidence type="ECO:0000256" key="5">
    <source>
        <dbReference type="ARBA" id="ARBA00023211"/>
    </source>
</evidence>
<evidence type="ECO:0000256" key="1">
    <source>
        <dbReference type="ARBA" id="ARBA00001936"/>
    </source>
</evidence>
<dbReference type="SUPFAM" id="SSF56300">
    <property type="entry name" value="Metallo-dependent phosphatases"/>
    <property type="match status" value="1"/>
</dbReference>
<dbReference type="PANTHER" id="PTHR11668:SF423">
    <property type="entry name" value="SERINE_THREONINE-PROTEIN PHOSPHATASE PPQ"/>
    <property type="match status" value="1"/>
</dbReference>
<dbReference type="EMBL" id="CP059249">
    <property type="protein sequence ID" value="QLL32867.1"/>
    <property type="molecule type" value="Genomic_DNA"/>
</dbReference>
<evidence type="ECO:0000256" key="9">
    <source>
        <dbReference type="PIRNR" id="PIRNR000909"/>
    </source>
</evidence>
<feature type="compositionally biased region" description="Polar residues" evidence="11">
    <location>
        <begin position="56"/>
        <end position="70"/>
    </location>
</feature>
<dbReference type="Pfam" id="PF00149">
    <property type="entry name" value="Metallophos"/>
    <property type="match status" value="1"/>
</dbReference>
<dbReference type="SMART" id="SM00156">
    <property type="entry name" value="PP2Ac"/>
    <property type="match status" value="1"/>
</dbReference>
<evidence type="ECO:0000256" key="6">
    <source>
        <dbReference type="ARBA" id="ARBA00029458"/>
    </source>
</evidence>
<evidence type="ECO:0000256" key="7">
    <source>
        <dbReference type="ARBA" id="ARBA00047761"/>
    </source>
</evidence>
<dbReference type="InterPro" id="IPR031675">
    <property type="entry name" value="STPPase_N"/>
</dbReference>
<dbReference type="InterPro" id="IPR006186">
    <property type="entry name" value="Ser/Thr-sp_prot-phosphatase"/>
</dbReference>
<dbReference type="Gene3D" id="3.60.21.10">
    <property type="match status" value="1"/>
</dbReference>
<evidence type="ECO:0000256" key="8">
    <source>
        <dbReference type="ARBA" id="ARBA00048336"/>
    </source>
</evidence>
<accession>A0A7G3ZH81</accession>
<keyword evidence="5 9" id="KW-0464">Manganese</keyword>